<dbReference type="AlphaFoldDB" id="A0A0B7GU07"/>
<keyword evidence="2" id="KW-1185">Reference proteome</keyword>
<protein>
    <submittedName>
        <fullName evidence="1">Uncharacterized protein</fullName>
    </submittedName>
</protein>
<accession>A0A0B7GU07</accession>
<sequence>MRIYGKFSVMKKSGALVMIMSFSTRGENFRFYERLVCHAREQRS</sequence>
<organism evidence="1 2">
    <name type="scientific">Treponema phagedenis</name>
    <dbReference type="NCBI Taxonomy" id="162"/>
    <lineage>
        <taxon>Bacteria</taxon>
        <taxon>Pseudomonadati</taxon>
        <taxon>Spirochaetota</taxon>
        <taxon>Spirochaetia</taxon>
        <taxon>Spirochaetales</taxon>
        <taxon>Treponemataceae</taxon>
        <taxon>Treponema</taxon>
    </lineage>
</organism>
<evidence type="ECO:0000313" key="2">
    <source>
        <dbReference type="Proteomes" id="UP000042527"/>
    </source>
</evidence>
<dbReference type="Proteomes" id="UP000042527">
    <property type="component" value="Unassembled WGS sequence"/>
</dbReference>
<reference evidence="2" key="1">
    <citation type="submission" date="2015-01" db="EMBL/GenBank/DDBJ databases">
        <authorList>
            <person name="Manzoor Shahid"/>
            <person name="Zubair Saima"/>
        </authorList>
    </citation>
    <scope>NUCLEOTIDE SEQUENCE [LARGE SCALE GENOMIC DNA]</scope>
    <source>
        <strain evidence="2">V1</strain>
    </source>
</reference>
<dbReference type="EMBL" id="CDNC01000005">
    <property type="protein sequence ID" value="CEM60992.1"/>
    <property type="molecule type" value="Genomic_DNA"/>
</dbReference>
<gene>
    <name evidence="1" type="ORF">TPHV1_130030</name>
</gene>
<name>A0A0B7GU07_TREPH</name>
<evidence type="ECO:0000313" key="1">
    <source>
        <dbReference type="EMBL" id="CEM60992.1"/>
    </source>
</evidence>
<proteinExistence type="predicted"/>